<dbReference type="AlphaFoldDB" id="S9TYV0"/>
<accession>S9TYV0</accession>
<sequence length="413" mass="46511">MCNRCCVPTMHLLRFVIACYISLNVSFSFTLVRRVKQGKEMQVISDLQQRPNKGRLTIEKSIVSFYDLCTLTQIVTCIIHAVQTRVCAARTFQNNFFASSTFELAPSIVYKTANCTFNATRDIYAFNQVEMTFNASSINDVFVDQAVQMRLSIFIMIVALFLGIVNHSCVENNFFVIEIRNFTFYKDLLSSTEIILLCYVMQIAAASHPPALLLRDYLSYCGITKHVFLPYLGNATMYVFAAVGFTSYLVGLFFYLWNSLPKYGVMSPAEIEEYKAWLRQRKAEMEQSRVFIEQAKRLHAQIQLMQTADFSMGRGKDGAREQVPIVPPPPLYPSTAYAPPNYPYANPALPPGMVYPPVNPNMPAPQLFGVGAPSAFLPPGYTPANSRRRPTCRAPRHTLREPACPASVTCPIL</sequence>
<feature type="transmembrane region" description="Helical" evidence="1">
    <location>
        <begin position="235"/>
        <end position="257"/>
    </location>
</feature>
<organism evidence="2 3">
    <name type="scientific">Strigomonas culicis</name>
    <dbReference type="NCBI Taxonomy" id="28005"/>
    <lineage>
        <taxon>Eukaryota</taxon>
        <taxon>Discoba</taxon>
        <taxon>Euglenozoa</taxon>
        <taxon>Kinetoplastea</taxon>
        <taxon>Metakinetoplastina</taxon>
        <taxon>Trypanosomatida</taxon>
        <taxon>Trypanosomatidae</taxon>
        <taxon>Strigomonadinae</taxon>
        <taxon>Strigomonas</taxon>
    </lineage>
</organism>
<feature type="transmembrane region" description="Helical" evidence="1">
    <location>
        <begin position="194"/>
        <end position="214"/>
    </location>
</feature>
<feature type="transmembrane region" description="Helical" evidence="1">
    <location>
        <begin position="12"/>
        <end position="32"/>
    </location>
</feature>
<evidence type="ECO:0000313" key="2">
    <source>
        <dbReference type="EMBL" id="EPY21754.1"/>
    </source>
</evidence>
<dbReference type="Proteomes" id="UP000015354">
    <property type="component" value="Unassembled WGS sequence"/>
</dbReference>
<dbReference type="OrthoDB" id="261603at2759"/>
<name>S9TYV0_9TRYP</name>
<gene>
    <name evidence="2" type="ORF">STCU_08505</name>
</gene>
<evidence type="ECO:0000256" key="1">
    <source>
        <dbReference type="SAM" id="Phobius"/>
    </source>
</evidence>
<keyword evidence="1" id="KW-0812">Transmembrane</keyword>
<protein>
    <submittedName>
        <fullName evidence="2">Uncharacterized protein</fullName>
    </submittedName>
</protein>
<comment type="caution">
    <text evidence="2">The sequence shown here is derived from an EMBL/GenBank/DDBJ whole genome shotgun (WGS) entry which is preliminary data.</text>
</comment>
<dbReference type="EMBL" id="ATMH01008505">
    <property type="protein sequence ID" value="EPY21754.1"/>
    <property type="molecule type" value="Genomic_DNA"/>
</dbReference>
<proteinExistence type="predicted"/>
<keyword evidence="1" id="KW-0472">Membrane</keyword>
<keyword evidence="3" id="KW-1185">Reference proteome</keyword>
<keyword evidence="1" id="KW-1133">Transmembrane helix</keyword>
<feature type="transmembrane region" description="Helical" evidence="1">
    <location>
        <begin position="153"/>
        <end position="174"/>
    </location>
</feature>
<reference evidence="2 3" key="1">
    <citation type="journal article" date="2013" name="PLoS ONE">
        <title>Predicting the Proteins of Angomonas deanei, Strigomonas culicis and Their Respective Endosymbionts Reveals New Aspects of the Trypanosomatidae Family.</title>
        <authorList>
            <person name="Motta M.C."/>
            <person name="Martins A.C."/>
            <person name="de Souza S.S."/>
            <person name="Catta-Preta C.M."/>
            <person name="Silva R."/>
            <person name="Klein C.C."/>
            <person name="de Almeida L.G."/>
            <person name="de Lima Cunha O."/>
            <person name="Ciapina L.P."/>
            <person name="Brocchi M."/>
            <person name="Colabardini A.C."/>
            <person name="de Araujo Lima B."/>
            <person name="Machado C.R."/>
            <person name="de Almeida Soares C.M."/>
            <person name="Probst C.M."/>
            <person name="de Menezes C.B."/>
            <person name="Thompson C.E."/>
            <person name="Bartholomeu D.C."/>
            <person name="Gradia D.F."/>
            <person name="Pavoni D.P."/>
            <person name="Grisard E.C."/>
            <person name="Fantinatti-Garboggini F."/>
            <person name="Marchini F.K."/>
            <person name="Rodrigues-Luiz G.F."/>
            <person name="Wagner G."/>
            <person name="Goldman G.H."/>
            <person name="Fietto J.L."/>
            <person name="Elias M.C."/>
            <person name="Goldman M.H."/>
            <person name="Sagot M.F."/>
            <person name="Pereira M."/>
            <person name="Stoco P.H."/>
            <person name="de Mendonca-Neto R.P."/>
            <person name="Teixeira S.M."/>
            <person name="Maciel T.E."/>
            <person name="de Oliveira Mendes T.A."/>
            <person name="Urmenyi T.P."/>
            <person name="de Souza W."/>
            <person name="Schenkman S."/>
            <person name="de Vasconcelos A.T."/>
        </authorList>
    </citation>
    <scope>NUCLEOTIDE SEQUENCE [LARGE SCALE GENOMIC DNA]</scope>
</reference>
<evidence type="ECO:0000313" key="3">
    <source>
        <dbReference type="Proteomes" id="UP000015354"/>
    </source>
</evidence>